<proteinExistence type="predicted"/>
<sequence length="65" mass="6480">MKRLKTGAAVLLLAGLLGMAVNRLAVPLPDWAVRAAGIAALAGAGLLVFTVARGALGRAGGDKEK</sequence>
<keyword evidence="1" id="KW-0812">Transmembrane</keyword>
<accession>A0A923I8J5</accession>
<gene>
    <name evidence="2" type="ORF">H8S23_01775</name>
</gene>
<keyword evidence="1" id="KW-1133">Transmembrane helix</keyword>
<evidence type="ECO:0000313" key="2">
    <source>
        <dbReference type="EMBL" id="MBC5580228.1"/>
    </source>
</evidence>
<dbReference type="RefSeq" id="WP_186886594.1">
    <property type="nucleotide sequence ID" value="NZ_JACONZ010000001.1"/>
</dbReference>
<organism evidence="2 3">
    <name type="scientific">Anaerofilum hominis</name>
    <dbReference type="NCBI Taxonomy" id="2763016"/>
    <lineage>
        <taxon>Bacteria</taxon>
        <taxon>Bacillati</taxon>
        <taxon>Bacillota</taxon>
        <taxon>Clostridia</taxon>
        <taxon>Eubacteriales</taxon>
        <taxon>Oscillospiraceae</taxon>
        <taxon>Anaerofilum</taxon>
    </lineage>
</organism>
<protein>
    <submittedName>
        <fullName evidence="2">Uncharacterized protein</fullName>
    </submittedName>
</protein>
<keyword evidence="1" id="KW-0472">Membrane</keyword>
<name>A0A923I8J5_9FIRM</name>
<dbReference type="EMBL" id="JACONZ010000001">
    <property type="protein sequence ID" value="MBC5580228.1"/>
    <property type="molecule type" value="Genomic_DNA"/>
</dbReference>
<dbReference type="AlphaFoldDB" id="A0A923I8J5"/>
<reference evidence="2" key="1">
    <citation type="submission" date="2020-08" db="EMBL/GenBank/DDBJ databases">
        <title>Genome public.</title>
        <authorList>
            <person name="Liu C."/>
            <person name="Sun Q."/>
        </authorList>
    </citation>
    <scope>NUCLEOTIDE SEQUENCE</scope>
    <source>
        <strain evidence="2">BX8</strain>
    </source>
</reference>
<evidence type="ECO:0000256" key="1">
    <source>
        <dbReference type="SAM" id="Phobius"/>
    </source>
</evidence>
<dbReference type="Proteomes" id="UP000659630">
    <property type="component" value="Unassembled WGS sequence"/>
</dbReference>
<comment type="caution">
    <text evidence="2">The sequence shown here is derived from an EMBL/GenBank/DDBJ whole genome shotgun (WGS) entry which is preliminary data.</text>
</comment>
<feature type="transmembrane region" description="Helical" evidence="1">
    <location>
        <begin position="35"/>
        <end position="56"/>
    </location>
</feature>
<evidence type="ECO:0000313" key="3">
    <source>
        <dbReference type="Proteomes" id="UP000659630"/>
    </source>
</evidence>
<keyword evidence="3" id="KW-1185">Reference proteome</keyword>